<evidence type="ECO:0000256" key="8">
    <source>
        <dbReference type="ARBA" id="ARBA00022833"/>
    </source>
</evidence>
<evidence type="ECO:0000256" key="14">
    <source>
        <dbReference type="RuleBase" id="RU361277"/>
    </source>
</evidence>
<dbReference type="GO" id="GO:0008270">
    <property type="term" value="F:zinc ion binding"/>
    <property type="evidence" value="ECO:0007669"/>
    <property type="project" value="InterPro"/>
</dbReference>
<evidence type="ECO:0000256" key="2">
    <source>
        <dbReference type="ARBA" id="ARBA00004496"/>
    </source>
</evidence>
<dbReference type="InterPro" id="IPR013154">
    <property type="entry name" value="ADH-like_N"/>
</dbReference>
<evidence type="ECO:0000259" key="15">
    <source>
        <dbReference type="Pfam" id="PF00107"/>
    </source>
</evidence>
<dbReference type="CDD" id="cd08301">
    <property type="entry name" value="alcohol_DH_plants"/>
    <property type="match status" value="1"/>
</dbReference>
<keyword evidence="7 14" id="KW-0479">Metal-binding</keyword>
<evidence type="ECO:0000313" key="17">
    <source>
        <dbReference type="EMBL" id="KAK2991593.1"/>
    </source>
</evidence>
<dbReference type="GO" id="GO:0046294">
    <property type="term" value="P:formaldehyde catabolic process"/>
    <property type="evidence" value="ECO:0007669"/>
    <property type="project" value="TreeGrafter"/>
</dbReference>
<dbReference type="FunFam" id="3.40.50.720:FF:001292">
    <property type="entry name" value="Alcohol dehydrogenase class-P"/>
    <property type="match status" value="1"/>
</dbReference>
<dbReference type="SUPFAM" id="SSF50129">
    <property type="entry name" value="GroES-like"/>
    <property type="match status" value="2"/>
</dbReference>
<comment type="cofactor">
    <cofactor evidence="1 14">
        <name>Zn(2+)</name>
        <dbReference type="ChEBI" id="CHEBI:29105"/>
    </cofactor>
</comment>
<comment type="subcellular location">
    <subcellularLocation>
        <location evidence="2">Cytoplasm</location>
    </subcellularLocation>
</comment>
<accession>A0AA88RKN0</accession>
<feature type="domain" description="Alcohol dehydrogenase-like C-terminal" evidence="15">
    <location>
        <begin position="184"/>
        <end position="315"/>
    </location>
</feature>
<dbReference type="EC" id="1.1.1.1" evidence="5"/>
<dbReference type="PANTHER" id="PTHR43880:SF9">
    <property type="entry name" value="ALCOHOL DEHYDROGENASE 1"/>
    <property type="match status" value="1"/>
</dbReference>
<feature type="domain" description="Alcohol dehydrogenase-like N-terminal" evidence="16">
    <location>
        <begin position="15"/>
        <end position="142"/>
    </location>
</feature>
<dbReference type="EMBL" id="JAVXUO010000509">
    <property type="protein sequence ID" value="KAK2991593.1"/>
    <property type="molecule type" value="Genomic_DNA"/>
</dbReference>
<evidence type="ECO:0000256" key="11">
    <source>
        <dbReference type="ARBA" id="ARBA00041139"/>
    </source>
</evidence>
<dbReference type="GO" id="GO:0004022">
    <property type="term" value="F:alcohol dehydrogenase (NAD+) activity"/>
    <property type="evidence" value="ECO:0007669"/>
    <property type="project" value="UniProtKB-EC"/>
</dbReference>
<dbReference type="InterPro" id="IPR002328">
    <property type="entry name" value="ADH_Zn_CS"/>
</dbReference>
<keyword evidence="18" id="KW-1185">Reference proteome</keyword>
<comment type="subunit">
    <text evidence="4">Homodimer.</text>
</comment>
<reference evidence="17" key="1">
    <citation type="submission" date="2022-12" db="EMBL/GenBank/DDBJ databases">
        <title>Draft genome assemblies for two species of Escallonia (Escalloniales).</title>
        <authorList>
            <person name="Chanderbali A."/>
            <person name="Dervinis C."/>
            <person name="Anghel I."/>
            <person name="Soltis D."/>
            <person name="Soltis P."/>
            <person name="Zapata F."/>
        </authorList>
    </citation>
    <scope>NUCLEOTIDE SEQUENCE</scope>
    <source>
        <strain evidence="17">UCBG92.1500</strain>
        <tissue evidence="17">Leaf</tissue>
    </source>
</reference>
<organism evidence="17 18">
    <name type="scientific">Escallonia rubra</name>
    <dbReference type="NCBI Taxonomy" id="112253"/>
    <lineage>
        <taxon>Eukaryota</taxon>
        <taxon>Viridiplantae</taxon>
        <taxon>Streptophyta</taxon>
        <taxon>Embryophyta</taxon>
        <taxon>Tracheophyta</taxon>
        <taxon>Spermatophyta</taxon>
        <taxon>Magnoliopsida</taxon>
        <taxon>eudicotyledons</taxon>
        <taxon>Gunneridae</taxon>
        <taxon>Pentapetalae</taxon>
        <taxon>asterids</taxon>
        <taxon>campanulids</taxon>
        <taxon>Escalloniales</taxon>
        <taxon>Escalloniaceae</taxon>
        <taxon>Escallonia</taxon>
    </lineage>
</organism>
<protein>
    <recommendedName>
        <fullName evidence="11">Alcohol dehydrogenase 1</fullName>
        <ecNumber evidence="5">1.1.1.1</ecNumber>
    </recommendedName>
</protein>
<dbReference type="AlphaFoldDB" id="A0AA88RKN0"/>
<dbReference type="GO" id="GO:0051903">
    <property type="term" value="F:S-(hydroxymethyl)glutathione dehydrogenase [NAD(P)+] activity"/>
    <property type="evidence" value="ECO:0007669"/>
    <property type="project" value="TreeGrafter"/>
</dbReference>
<evidence type="ECO:0000256" key="1">
    <source>
        <dbReference type="ARBA" id="ARBA00001947"/>
    </source>
</evidence>
<gene>
    <name evidence="17" type="ORF">RJ640_026994</name>
</gene>
<evidence type="ECO:0000313" key="18">
    <source>
        <dbReference type="Proteomes" id="UP001187471"/>
    </source>
</evidence>
<proteinExistence type="inferred from homology"/>
<dbReference type="Proteomes" id="UP001187471">
    <property type="component" value="Unassembled WGS sequence"/>
</dbReference>
<comment type="caution">
    <text evidence="17">The sequence shown here is derived from an EMBL/GenBank/DDBJ whole genome shotgun (WGS) entry which is preliminary data.</text>
</comment>
<dbReference type="InterPro" id="IPR036291">
    <property type="entry name" value="NAD(P)-bd_dom_sf"/>
</dbReference>
<dbReference type="SUPFAM" id="SSF51735">
    <property type="entry name" value="NAD(P)-binding Rossmann-fold domains"/>
    <property type="match status" value="1"/>
</dbReference>
<comment type="similarity">
    <text evidence="3 14">Belongs to the zinc-containing alcohol dehydrogenase family.</text>
</comment>
<dbReference type="Gene3D" id="3.40.50.720">
    <property type="entry name" value="NAD(P)-binding Rossmann-like Domain"/>
    <property type="match status" value="1"/>
</dbReference>
<evidence type="ECO:0000256" key="7">
    <source>
        <dbReference type="ARBA" id="ARBA00022723"/>
    </source>
</evidence>
<keyword evidence="9" id="KW-0560">Oxidoreductase</keyword>
<evidence type="ECO:0000256" key="9">
    <source>
        <dbReference type="ARBA" id="ARBA00023002"/>
    </source>
</evidence>
<evidence type="ECO:0000259" key="16">
    <source>
        <dbReference type="Pfam" id="PF08240"/>
    </source>
</evidence>
<keyword evidence="8 14" id="KW-0862">Zinc</keyword>
<dbReference type="PROSITE" id="PS00059">
    <property type="entry name" value="ADH_ZINC"/>
    <property type="match status" value="1"/>
</dbReference>
<comment type="catalytic activity">
    <reaction evidence="12">
        <text>a secondary alcohol + NAD(+) = a ketone + NADH + H(+)</text>
        <dbReference type="Rhea" id="RHEA:10740"/>
        <dbReference type="ChEBI" id="CHEBI:15378"/>
        <dbReference type="ChEBI" id="CHEBI:17087"/>
        <dbReference type="ChEBI" id="CHEBI:35681"/>
        <dbReference type="ChEBI" id="CHEBI:57540"/>
        <dbReference type="ChEBI" id="CHEBI:57945"/>
        <dbReference type="EC" id="1.1.1.1"/>
    </reaction>
</comment>
<evidence type="ECO:0000256" key="10">
    <source>
        <dbReference type="ARBA" id="ARBA00023027"/>
    </source>
</evidence>
<keyword evidence="6" id="KW-0963">Cytoplasm</keyword>
<keyword evidence="10" id="KW-0520">NAD</keyword>
<evidence type="ECO:0000256" key="12">
    <source>
        <dbReference type="ARBA" id="ARBA00049164"/>
    </source>
</evidence>
<dbReference type="InterPro" id="IPR013149">
    <property type="entry name" value="ADH-like_C"/>
</dbReference>
<dbReference type="PANTHER" id="PTHR43880">
    <property type="entry name" value="ALCOHOL DEHYDROGENASE"/>
    <property type="match status" value="1"/>
</dbReference>
<dbReference type="Pfam" id="PF08240">
    <property type="entry name" value="ADH_N"/>
    <property type="match status" value="1"/>
</dbReference>
<dbReference type="Gene3D" id="3.90.180.10">
    <property type="entry name" value="Medium-chain alcohol dehydrogenases, catalytic domain"/>
    <property type="match status" value="1"/>
</dbReference>
<dbReference type="Pfam" id="PF00107">
    <property type="entry name" value="ADH_zinc_N"/>
    <property type="match status" value="1"/>
</dbReference>
<dbReference type="FunFam" id="3.90.180.10:FF:000067">
    <property type="entry name" value="alcohol dehydrogenase 1-like isoform X1"/>
    <property type="match status" value="1"/>
</dbReference>
<evidence type="ECO:0000256" key="13">
    <source>
        <dbReference type="ARBA" id="ARBA00049243"/>
    </source>
</evidence>
<name>A0AA88RKN0_9ASTE</name>
<evidence type="ECO:0000256" key="4">
    <source>
        <dbReference type="ARBA" id="ARBA00011738"/>
    </source>
</evidence>
<evidence type="ECO:0000256" key="3">
    <source>
        <dbReference type="ARBA" id="ARBA00008072"/>
    </source>
</evidence>
<sequence>MSRTAGQVAPPQKLEVRLKILYNALCHTDVYFWEAKGQTPLFPRILGHEAAGIVESVGEGVTDLKPGDHVLPVFTGECKECRHCKSEESNMCDLLRINTDRGVMLNDGKTRFSKNGQPIYHFLGTSTFSEYTVAHVGCVVKINPAAPLDKVCVLSCGISTGMGATLNVAKPKKGSTVAVFGLGAVGLAACEGARMAGASRIICVDLNPKRFEEAKKFGLTEFVNPNDHKKPVQEVIAEMTDGGVDRSIECTGDVNAMISAFECVHDGWGVAVLVGVPTKDAAFKTHPVNLLSERTLKGAFFGKYKPRSDLPSVVEKYMNKEIQVEKFITHQVSFSEINKAFDYMLKGEGLRCLIRMEG</sequence>
<dbReference type="GO" id="GO:0005829">
    <property type="term" value="C:cytosol"/>
    <property type="evidence" value="ECO:0007669"/>
    <property type="project" value="TreeGrafter"/>
</dbReference>
<evidence type="ECO:0000256" key="6">
    <source>
        <dbReference type="ARBA" id="ARBA00022490"/>
    </source>
</evidence>
<dbReference type="InterPro" id="IPR011032">
    <property type="entry name" value="GroES-like_sf"/>
</dbReference>
<comment type="catalytic activity">
    <reaction evidence="13">
        <text>a primary alcohol + NAD(+) = an aldehyde + NADH + H(+)</text>
        <dbReference type="Rhea" id="RHEA:10736"/>
        <dbReference type="ChEBI" id="CHEBI:15378"/>
        <dbReference type="ChEBI" id="CHEBI:15734"/>
        <dbReference type="ChEBI" id="CHEBI:17478"/>
        <dbReference type="ChEBI" id="CHEBI:57540"/>
        <dbReference type="ChEBI" id="CHEBI:57945"/>
        <dbReference type="EC" id="1.1.1.1"/>
    </reaction>
</comment>
<evidence type="ECO:0000256" key="5">
    <source>
        <dbReference type="ARBA" id="ARBA00013190"/>
    </source>
</evidence>